<feature type="domain" description="Peptidase S1" evidence="4">
    <location>
        <begin position="46"/>
        <end position="264"/>
    </location>
</feature>
<sequence length="266" mass="27806">MTLLRKMPAPRRALAASAVALAAFSLQPVAQAAAEPAPFADRSPAVVGGTRAAEGEFPFMVRLSMGCGGALYKKDVVLTAAHCVGETRDETRITVTAGSVDLRSGKAVSIQSTKVFEAPGYTGWGKDWALIKLAKPFNLPTLPIATNGKYDKGDFTIAGWGDDGSGDQQRYLRKATVPFVDDATCGKEYPDNLVPSDEICAGRLGGSVNSCPGDSGGPMFRKDDSGKWIEVGIVSWGAGCAAPGYPGVYTQVSHFAADIARAANSL</sequence>
<dbReference type="Gene3D" id="2.40.10.10">
    <property type="entry name" value="Trypsin-like serine proteases"/>
    <property type="match status" value="2"/>
</dbReference>
<protein>
    <submittedName>
        <fullName evidence="5">Secreted trypsin-like serine protease</fullName>
    </submittedName>
</protein>
<dbReference type="InterPro" id="IPR001254">
    <property type="entry name" value="Trypsin_dom"/>
</dbReference>
<feature type="chain" id="PRO_5046231487" evidence="3">
    <location>
        <begin position="33"/>
        <end position="266"/>
    </location>
</feature>
<reference evidence="5 6" key="1">
    <citation type="submission" date="2022-06" db="EMBL/GenBank/DDBJ databases">
        <title>Sequencing the genomes of 1000 actinobacteria strains.</title>
        <authorList>
            <person name="Klenk H.-P."/>
        </authorList>
    </citation>
    <scope>NUCLEOTIDE SEQUENCE [LARGE SCALE GENOMIC DNA]</scope>
    <source>
        <strain evidence="5 6">DSM 41656</strain>
    </source>
</reference>
<dbReference type="EMBL" id="JAMZDX010000001">
    <property type="protein sequence ID" value="MCP2307661.1"/>
    <property type="molecule type" value="Genomic_DNA"/>
</dbReference>
<keyword evidence="3" id="KW-0732">Signal</keyword>
<feature type="signal peptide" evidence="3">
    <location>
        <begin position="1"/>
        <end position="32"/>
    </location>
</feature>
<dbReference type="CDD" id="cd00190">
    <property type="entry name" value="Tryp_SPc"/>
    <property type="match status" value="1"/>
</dbReference>
<evidence type="ECO:0000259" key="4">
    <source>
        <dbReference type="PROSITE" id="PS50240"/>
    </source>
</evidence>
<organism evidence="5 6">
    <name type="scientific">Kitasatospora paracochleata</name>
    <dbReference type="NCBI Taxonomy" id="58354"/>
    <lineage>
        <taxon>Bacteria</taxon>
        <taxon>Bacillati</taxon>
        <taxon>Actinomycetota</taxon>
        <taxon>Actinomycetes</taxon>
        <taxon>Kitasatosporales</taxon>
        <taxon>Streptomycetaceae</taxon>
        <taxon>Kitasatospora</taxon>
    </lineage>
</organism>
<dbReference type="Proteomes" id="UP001206483">
    <property type="component" value="Unassembled WGS sequence"/>
</dbReference>
<evidence type="ECO:0000313" key="6">
    <source>
        <dbReference type="Proteomes" id="UP001206483"/>
    </source>
</evidence>
<dbReference type="PANTHER" id="PTHR24252:SF7">
    <property type="entry name" value="HYALIN"/>
    <property type="match status" value="1"/>
</dbReference>
<gene>
    <name evidence="5" type="ORF">FHR36_000753</name>
</gene>
<evidence type="ECO:0000256" key="3">
    <source>
        <dbReference type="SAM" id="SignalP"/>
    </source>
</evidence>
<evidence type="ECO:0000256" key="2">
    <source>
        <dbReference type="RuleBase" id="RU363034"/>
    </source>
</evidence>
<keyword evidence="6" id="KW-1185">Reference proteome</keyword>
<accession>A0ABT1IST7</accession>
<keyword evidence="2" id="KW-0645">Protease</keyword>
<keyword evidence="1" id="KW-1015">Disulfide bond</keyword>
<dbReference type="InterPro" id="IPR009003">
    <property type="entry name" value="Peptidase_S1_PA"/>
</dbReference>
<dbReference type="PANTHER" id="PTHR24252">
    <property type="entry name" value="ACROSIN-RELATED"/>
    <property type="match status" value="1"/>
</dbReference>
<keyword evidence="2" id="KW-0378">Hydrolase</keyword>
<dbReference type="PROSITE" id="PS00134">
    <property type="entry name" value="TRYPSIN_HIS"/>
    <property type="match status" value="1"/>
</dbReference>
<dbReference type="PROSITE" id="PS00135">
    <property type="entry name" value="TRYPSIN_SER"/>
    <property type="match status" value="1"/>
</dbReference>
<dbReference type="Pfam" id="PF00089">
    <property type="entry name" value="Trypsin"/>
    <property type="match status" value="1"/>
</dbReference>
<dbReference type="InterPro" id="IPR043504">
    <property type="entry name" value="Peptidase_S1_PA_chymotrypsin"/>
</dbReference>
<dbReference type="SMART" id="SM00020">
    <property type="entry name" value="Tryp_SPc"/>
    <property type="match status" value="1"/>
</dbReference>
<dbReference type="PROSITE" id="PS50240">
    <property type="entry name" value="TRYPSIN_DOM"/>
    <property type="match status" value="1"/>
</dbReference>
<dbReference type="SUPFAM" id="SSF50494">
    <property type="entry name" value="Trypsin-like serine proteases"/>
    <property type="match status" value="1"/>
</dbReference>
<keyword evidence="2" id="KW-0720">Serine protease</keyword>
<proteinExistence type="predicted"/>
<evidence type="ECO:0000256" key="1">
    <source>
        <dbReference type="ARBA" id="ARBA00023157"/>
    </source>
</evidence>
<dbReference type="InterPro" id="IPR033116">
    <property type="entry name" value="TRYPSIN_SER"/>
</dbReference>
<dbReference type="InterPro" id="IPR001314">
    <property type="entry name" value="Peptidase_S1A"/>
</dbReference>
<name>A0ABT1IST7_9ACTN</name>
<dbReference type="InterPro" id="IPR018114">
    <property type="entry name" value="TRYPSIN_HIS"/>
</dbReference>
<comment type="caution">
    <text evidence="5">The sequence shown here is derived from an EMBL/GenBank/DDBJ whole genome shotgun (WGS) entry which is preliminary data.</text>
</comment>
<evidence type="ECO:0000313" key="5">
    <source>
        <dbReference type="EMBL" id="MCP2307661.1"/>
    </source>
</evidence>
<dbReference type="PRINTS" id="PR00722">
    <property type="entry name" value="CHYMOTRYPSIN"/>
</dbReference>